<evidence type="ECO:0000256" key="2">
    <source>
        <dbReference type="ARBA" id="ARBA00022527"/>
    </source>
</evidence>
<dbReference type="PROSITE" id="PS50011">
    <property type="entry name" value="PROTEIN_KINASE_DOM"/>
    <property type="match status" value="1"/>
</dbReference>
<keyword evidence="7 12" id="KW-0067">ATP-binding</keyword>
<dbReference type="AlphaFoldDB" id="A0AB40CLZ8"/>
<sequence>MVMAQLVTRLLFLLVIFHYSIAADTLNPNQPLRDDQILVSAKENFALGFFSPGGSSKNRYVGIWYNKLRPAGQKTIVWVANRRSPVSGTNGSLELNGNGTLTINSMIFLPMPTVTLTNPVAQILDDGNLVIREANSSEFAWQSFDYPTDTHLSGMKLGWDLRTGLNRNLTSWLSYDDPSPGRYVLSMDHEGIPQLILWSGSAKMWRSGPWNGTTFSNVEQPRISGVSFDFVSNKDEVCFTYNTTEANLVTRTKVDQSGMVKRLTWIKSAGMWKNILNYPGKNSARSTQKCGPCSCMQGFKQKLPQEWASGMPSSGCERLTELDCKNMSDGFMTITLAALPETSHAILYPNISLNECGARCLNNCLCTAYATANINGAGLGCVIWVTEIIDLRMSLNPTQDVFVRLAAADLASISNKSSKKSRSKSVVLIIVFSTVPLIIPLIYFYPWGRKKMIHKDIRGNGEFELAQLQWSTLMAATQNFAKINILGKGGFGLVYKGKMAEGHEIAVKRLSRNSTQGIDEFENEVTFIAKLQHRNLVRLLGYCIKGDEKILVYEYMPNGSLDACLFGKEKGDHLDWQTRFHIIEGIARGLLYLHRTSRLRIIHRISKQVTSF</sequence>
<evidence type="ECO:0000256" key="13">
    <source>
        <dbReference type="SAM" id="Phobius"/>
    </source>
</evidence>
<dbReference type="Pfam" id="PF00954">
    <property type="entry name" value="S_locus_glycop"/>
    <property type="match status" value="1"/>
</dbReference>
<evidence type="ECO:0000256" key="11">
    <source>
        <dbReference type="ARBA" id="ARBA00048679"/>
    </source>
</evidence>
<dbReference type="PROSITE" id="PS00107">
    <property type="entry name" value="PROTEIN_KINASE_ATP"/>
    <property type="match status" value="1"/>
</dbReference>
<evidence type="ECO:0000256" key="9">
    <source>
        <dbReference type="ARBA" id="ARBA00023180"/>
    </source>
</evidence>
<dbReference type="InterPro" id="IPR000719">
    <property type="entry name" value="Prot_kinase_dom"/>
</dbReference>
<dbReference type="Pfam" id="PF01453">
    <property type="entry name" value="B_lectin"/>
    <property type="match status" value="1"/>
</dbReference>
<feature type="transmembrane region" description="Helical" evidence="13">
    <location>
        <begin position="426"/>
        <end position="445"/>
    </location>
</feature>
<evidence type="ECO:0000259" key="17">
    <source>
        <dbReference type="PROSITE" id="PS50948"/>
    </source>
</evidence>
<gene>
    <name evidence="19" type="primary">LOC120277811</name>
</gene>
<comment type="catalytic activity">
    <reaction evidence="11">
        <text>L-seryl-[protein] + ATP = O-phospho-L-seryl-[protein] + ADP + H(+)</text>
        <dbReference type="Rhea" id="RHEA:17989"/>
        <dbReference type="Rhea" id="RHEA-COMP:9863"/>
        <dbReference type="Rhea" id="RHEA-COMP:11604"/>
        <dbReference type="ChEBI" id="CHEBI:15378"/>
        <dbReference type="ChEBI" id="CHEBI:29999"/>
        <dbReference type="ChEBI" id="CHEBI:30616"/>
        <dbReference type="ChEBI" id="CHEBI:83421"/>
        <dbReference type="ChEBI" id="CHEBI:456216"/>
        <dbReference type="EC" id="2.7.11.1"/>
    </reaction>
</comment>
<dbReference type="GeneID" id="120277811"/>
<dbReference type="InterPro" id="IPR003609">
    <property type="entry name" value="Pan_app"/>
</dbReference>
<dbReference type="Pfam" id="PF07714">
    <property type="entry name" value="PK_Tyr_Ser-Thr"/>
    <property type="match status" value="1"/>
</dbReference>
<keyword evidence="8" id="KW-1015">Disulfide bond</keyword>
<keyword evidence="4 14" id="KW-0732">Signal</keyword>
<keyword evidence="5 12" id="KW-0547">Nucleotide-binding</keyword>
<evidence type="ECO:0000256" key="3">
    <source>
        <dbReference type="ARBA" id="ARBA00022679"/>
    </source>
</evidence>
<dbReference type="InterPro" id="IPR017441">
    <property type="entry name" value="Protein_kinase_ATP_BS"/>
</dbReference>
<dbReference type="Proteomes" id="UP001515500">
    <property type="component" value="Chromosome 15"/>
</dbReference>
<proteinExistence type="predicted"/>
<dbReference type="GO" id="GO:0048544">
    <property type="term" value="P:recognition of pollen"/>
    <property type="evidence" value="ECO:0007669"/>
    <property type="project" value="InterPro"/>
</dbReference>
<dbReference type="InterPro" id="IPR000858">
    <property type="entry name" value="S_locus_glycoprot_dom"/>
</dbReference>
<organism evidence="18 19">
    <name type="scientific">Dioscorea cayennensis subsp. rotundata</name>
    <name type="common">White Guinea yam</name>
    <name type="synonym">Dioscorea rotundata</name>
    <dbReference type="NCBI Taxonomy" id="55577"/>
    <lineage>
        <taxon>Eukaryota</taxon>
        <taxon>Viridiplantae</taxon>
        <taxon>Streptophyta</taxon>
        <taxon>Embryophyta</taxon>
        <taxon>Tracheophyta</taxon>
        <taxon>Spermatophyta</taxon>
        <taxon>Magnoliopsida</taxon>
        <taxon>Liliopsida</taxon>
        <taxon>Dioscoreales</taxon>
        <taxon>Dioscoreaceae</taxon>
        <taxon>Dioscorea</taxon>
    </lineage>
</organism>
<dbReference type="Gene3D" id="2.90.10.10">
    <property type="entry name" value="Bulb-type lectin domain"/>
    <property type="match status" value="1"/>
</dbReference>
<name>A0AB40CLZ8_DIOCR</name>
<reference evidence="19" key="1">
    <citation type="submission" date="2025-08" db="UniProtKB">
        <authorList>
            <consortium name="RefSeq"/>
        </authorList>
    </citation>
    <scope>IDENTIFICATION</scope>
</reference>
<dbReference type="Pfam" id="PF08276">
    <property type="entry name" value="PAN_2"/>
    <property type="match status" value="1"/>
</dbReference>
<evidence type="ECO:0000256" key="12">
    <source>
        <dbReference type="PROSITE-ProRule" id="PRU10141"/>
    </source>
</evidence>
<keyword evidence="9" id="KW-0325">Glycoprotein</keyword>
<feature type="signal peptide" evidence="14">
    <location>
        <begin position="1"/>
        <end position="22"/>
    </location>
</feature>
<evidence type="ECO:0000256" key="4">
    <source>
        <dbReference type="ARBA" id="ARBA00022729"/>
    </source>
</evidence>
<evidence type="ECO:0000256" key="7">
    <source>
        <dbReference type="ARBA" id="ARBA00022840"/>
    </source>
</evidence>
<feature type="domain" description="Bulb-type lectin" evidence="16">
    <location>
        <begin position="23"/>
        <end position="144"/>
    </location>
</feature>
<keyword evidence="2" id="KW-0723">Serine/threonine-protein kinase</keyword>
<dbReference type="SUPFAM" id="SSF56112">
    <property type="entry name" value="Protein kinase-like (PK-like)"/>
    <property type="match status" value="1"/>
</dbReference>
<keyword evidence="13" id="KW-1133">Transmembrane helix</keyword>
<dbReference type="SUPFAM" id="SSF51110">
    <property type="entry name" value="alpha-D-mannose-specific plant lectins"/>
    <property type="match status" value="1"/>
</dbReference>
<dbReference type="PANTHER" id="PTHR32444:SF183">
    <property type="entry name" value="APPLE DOMAIN-CONTAINING PROTEIN"/>
    <property type="match status" value="1"/>
</dbReference>
<dbReference type="CDD" id="cd01098">
    <property type="entry name" value="PAN_AP_plant"/>
    <property type="match status" value="1"/>
</dbReference>
<feature type="chain" id="PRO_5044315073" description="non-specific serine/threonine protein kinase" evidence="14">
    <location>
        <begin position="23"/>
        <end position="612"/>
    </location>
</feature>
<dbReference type="FunFam" id="1.10.510.10:FF:001023">
    <property type="entry name" value="Os07g0541700 protein"/>
    <property type="match status" value="1"/>
</dbReference>
<dbReference type="GO" id="GO:0051707">
    <property type="term" value="P:response to other organism"/>
    <property type="evidence" value="ECO:0007669"/>
    <property type="project" value="UniProtKB-ARBA"/>
</dbReference>
<dbReference type="InterPro" id="IPR001480">
    <property type="entry name" value="Bulb-type_lectin_dom"/>
</dbReference>
<keyword evidence="18" id="KW-1185">Reference proteome</keyword>
<evidence type="ECO:0000256" key="6">
    <source>
        <dbReference type="ARBA" id="ARBA00022777"/>
    </source>
</evidence>
<evidence type="ECO:0000256" key="14">
    <source>
        <dbReference type="SAM" id="SignalP"/>
    </source>
</evidence>
<dbReference type="RefSeq" id="XP_039140582.1">
    <property type="nucleotide sequence ID" value="XM_039284648.1"/>
</dbReference>
<evidence type="ECO:0000256" key="5">
    <source>
        <dbReference type="ARBA" id="ARBA00022741"/>
    </source>
</evidence>
<dbReference type="Gene3D" id="3.30.200.20">
    <property type="entry name" value="Phosphorylase Kinase, domain 1"/>
    <property type="match status" value="1"/>
</dbReference>
<dbReference type="CDD" id="cd00028">
    <property type="entry name" value="B_lectin"/>
    <property type="match status" value="1"/>
</dbReference>
<dbReference type="SMART" id="SM00219">
    <property type="entry name" value="TyrKc"/>
    <property type="match status" value="1"/>
</dbReference>
<evidence type="ECO:0000256" key="10">
    <source>
        <dbReference type="ARBA" id="ARBA00047899"/>
    </source>
</evidence>
<dbReference type="InterPro" id="IPR001245">
    <property type="entry name" value="Ser-Thr/Tyr_kinase_cat_dom"/>
</dbReference>
<dbReference type="EC" id="2.7.11.1" evidence="1"/>
<keyword evidence="13" id="KW-0812">Transmembrane</keyword>
<dbReference type="InterPro" id="IPR036426">
    <property type="entry name" value="Bulb-type_lectin_dom_sf"/>
</dbReference>
<dbReference type="SMART" id="SM00108">
    <property type="entry name" value="B_lectin"/>
    <property type="match status" value="1"/>
</dbReference>
<dbReference type="GO" id="GO:0004713">
    <property type="term" value="F:protein tyrosine kinase activity"/>
    <property type="evidence" value="ECO:0007669"/>
    <property type="project" value="InterPro"/>
</dbReference>
<dbReference type="SMART" id="SM00473">
    <property type="entry name" value="PAN_AP"/>
    <property type="match status" value="1"/>
</dbReference>
<protein>
    <recommendedName>
        <fullName evidence="1">non-specific serine/threonine protein kinase</fullName>
        <ecNumber evidence="1">2.7.11.1</ecNumber>
    </recommendedName>
</protein>
<evidence type="ECO:0000256" key="1">
    <source>
        <dbReference type="ARBA" id="ARBA00012513"/>
    </source>
</evidence>
<dbReference type="InterPro" id="IPR020635">
    <property type="entry name" value="Tyr_kinase_cat_dom"/>
</dbReference>
<dbReference type="Gene3D" id="1.10.510.10">
    <property type="entry name" value="Transferase(Phosphotransferase) domain 1"/>
    <property type="match status" value="1"/>
</dbReference>
<dbReference type="FunFam" id="3.30.200.20:FF:000195">
    <property type="entry name" value="G-type lectin S-receptor-like serine/threonine-protein kinase"/>
    <property type="match status" value="1"/>
</dbReference>
<evidence type="ECO:0000259" key="16">
    <source>
        <dbReference type="PROSITE" id="PS50927"/>
    </source>
</evidence>
<comment type="catalytic activity">
    <reaction evidence="10">
        <text>L-threonyl-[protein] + ATP = O-phospho-L-threonyl-[protein] + ADP + H(+)</text>
        <dbReference type="Rhea" id="RHEA:46608"/>
        <dbReference type="Rhea" id="RHEA-COMP:11060"/>
        <dbReference type="Rhea" id="RHEA-COMP:11605"/>
        <dbReference type="ChEBI" id="CHEBI:15378"/>
        <dbReference type="ChEBI" id="CHEBI:30013"/>
        <dbReference type="ChEBI" id="CHEBI:30616"/>
        <dbReference type="ChEBI" id="CHEBI:61977"/>
        <dbReference type="ChEBI" id="CHEBI:456216"/>
        <dbReference type="EC" id="2.7.11.1"/>
    </reaction>
</comment>
<keyword evidence="13" id="KW-0472">Membrane</keyword>
<evidence type="ECO:0000259" key="15">
    <source>
        <dbReference type="PROSITE" id="PS50011"/>
    </source>
</evidence>
<keyword evidence="3" id="KW-0808">Transferase</keyword>
<evidence type="ECO:0000313" key="19">
    <source>
        <dbReference type="RefSeq" id="XP_039140582.1"/>
    </source>
</evidence>
<dbReference type="GO" id="GO:0005524">
    <property type="term" value="F:ATP binding"/>
    <property type="evidence" value="ECO:0007669"/>
    <property type="project" value="UniProtKB-UniRule"/>
</dbReference>
<dbReference type="PROSITE" id="PS50927">
    <property type="entry name" value="BULB_LECTIN"/>
    <property type="match status" value="1"/>
</dbReference>
<evidence type="ECO:0000256" key="8">
    <source>
        <dbReference type="ARBA" id="ARBA00023157"/>
    </source>
</evidence>
<feature type="domain" description="Apple" evidence="17">
    <location>
        <begin position="324"/>
        <end position="406"/>
    </location>
</feature>
<dbReference type="PANTHER" id="PTHR32444">
    <property type="entry name" value="BULB-TYPE LECTIN DOMAIN-CONTAINING PROTEIN"/>
    <property type="match status" value="1"/>
</dbReference>
<dbReference type="InterPro" id="IPR011009">
    <property type="entry name" value="Kinase-like_dom_sf"/>
</dbReference>
<feature type="binding site" evidence="12">
    <location>
        <position position="508"/>
    </location>
    <ligand>
        <name>ATP</name>
        <dbReference type="ChEBI" id="CHEBI:30616"/>
    </ligand>
</feature>
<dbReference type="PROSITE" id="PS50948">
    <property type="entry name" value="PAN"/>
    <property type="match status" value="1"/>
</dbReference>
<accession>A0AB40CLZ8</accession>
<dbReference type="GO" id="GO:0004674">
    <property type="term" value="F:protein serine/threonine kinase activity"/>
    <property type="evidence" value="ECO:0007669"/>
    <property type="project" value="UniProtKB-KW"/>
</dbReference>
<evidence type="ECO:0000313" key="18">
    <source>
        <dbReference type="Proteomes" id="UP001515500"/>
    </source>
</evidence>
<keyword evidence="6" id="KW-0418">Kinase</keyword>
<feature type="domain" description="Protein kinase" evidence="15">
    <location>
        <begin position="480"/>
        <end position="612"/>
    </location>
</feature>